<evidence type="ECO:0000256" key="1">
    <source>
        <dbReference type="SAM" id="MobiDB-lite"/>
    </source>
</evidence>
<reference evidence="2" key="1">
    <citation type="submission" date="2021-02" db="EMBL/GenBank/DDBJ databases">
        <authorList>
            <person name="Nowell W R."/>
        </authorList>
    </citation>
    <scope>NUCLEOTIDE SEQUENCE</scope>
</reference>
<dbReference type="AlphaFoldDB" id="A0A821VB74"/>
<feature type="compositionally biased region" description="Polar residues" evidence="1">
    <location>
        <begin position="11"/>
        <end position="28"/>
    </location>
</feature>
<name>A0A821VB74_9BILA</name>
<comment type="caution">
    <text evidence="2">The sequence shown here is derived from an EMBL/GenBank/DDBJ whole genome shotgun (WGS) entry which is preliminary data.</text>
</comment>
<evidence type="ECO:0000313" key="3">
    <source>
        <dbReference type="Proteomes" id="UP000663873"/>
    </source>
</evidence>
<organism evidence="2 3">
    <name type="scientific">Rotaria socialis</name>
    <dbReference type="NCBI Taxonomy" id="392032"/>
    <lineage>
        <taxon>Eukaryota</taxon>
        <taxon>Metazoa</taxon>
        <taxon>Spiralia</taxon>
        <taxon>Gnathifera</taxon>
        <taxon>Rotifera</taxon>
        <taxon>Eurotatoria</taxon>
        <taxon>Bdelloidea</taxon>
        <taxon>Philodinida</taxon>
        <taxon>Philodinidae</taxon>
        <taxon>Rotaria</taxon>
    </lineage>
</organism>
<gene>
    <name evidence="2" type="ORF">UJA718_LOCUS45677</name>
</gene>
<dbReference type="Proteomes" id="UP000663873">
    <property type="component" value="Unassembled WGS sequence"/>
</dbReference>
<protein>
    <submittedName>
        <fullName evidence="2">Uncharacterized protein</fullName>
    </submittedName>
</protein>
<accession>A0A821VB74</accession>
<feature type="non-terminal residue" evidence="2">
    <location>
        <position position="1"/>
    </location>
</feature>
<evidence type="ECO:0000313" key="2">
    <source>
        <dbReference type="EMBL" id="CAF4904431.1"/>
    </source>
</evidence>
<feature type="non-terminal residue" evidence="2">
    <location>
        <position position="78"/>
    </location>
</feature>
<keyword evidence="3" id="KW-1185">Reference proteome</keyword>
<sequence length="78" mass="8931">QKSKIIESKAAQPQKSQQISTKKQHISNQNFETTELLTTAPSQSTPPMQDNKPYEVANSKLDLFLPDYIRQQINTRQT</sequence>
<feature type="region of interest" description="Disordered" evidence="1">
    <location>
        <begin position="1"/>
        <end position="28"/>
    </location>
</feature>
<proteinExistence type="predicted"/>
<dbReference type="EMBL" id="CAJOBP010077796">
    <property type="protein sequence ID" value="CAF4904431.1"/>
    <property type="molecule type" value="Genomic_DNA"/>
</dbReference>